<dbReference type="Gene3D" id="1.20.1250.20">
    <property type="entry name" value="MFS general substrate transporter like domains"/>
    <property type="match status" value="2"/>
</dbReference>
<dbReference type="InterPro" id="IPR036259">
    <property type="entry name" value="MFS_trans_sf"/>
</dbReference>
<dbReference type="RefSeq" id="WP_102647586.1">
    <property type="nucleotide sequence ID" value="NZ_PNYA01000022.1"/>
</dbReference>
<evidence type="ECO:0000256" key="2">
    <source>
        <dbReference type="ARBA" id="ARBA00022475"/>
    </source>
</evidence>
<evidence type="ECO:0000313" key="7">
    <source>
        <dbReference type="EMBL" id="PMS16845.1"/>
    </source>
</evidence>
<feature type="transmembrane region" description="Helical" evidence="6">
    <location>
        <begin position="95"/>
        <end position="114"/>
    </location>
</feature>
<feature type="transmembrane region" description="Helical" evidence="6">
    <location>
        <begin position="289"/>
        <end position="310"/>
    </location>
</feature>
<evidence type="ECO:0000256" key="4">
    <source>
        <dbReference type="ARBA" id="ARBA00022989"/>
    </source>
</evidence>
<proteinExistence type="predicted"/>
<dbReference type="OrthoDB" id="8229750at2"/>
<evidence type="ECO:0000256" key="6">
    <source>
        <dbReference type="SAM" id="Phobius"/>
    </source>
</evidence>
<keyword evidence="4 6" id="KW-1133">Transmembrane helix</keyword>
<dbReference type="InterPro" id="IPR011701">
    <property type="entry name" value="MFS"/>
</dbReference>
<feature type="transmembrane region" description="Helical" evidence="6">
    <location>
        <begin position="220"/>
        <end position="241"/>
    </location>
</feature>
<comment type="caution">
    <text evidence="7">The sequence shown here is derived from an EMBL/GenBank/DDBJ whole genome shotgun (WGS) entry which is preliminary data.</text>
</comment>
<feature type="transmembrane region" description="Helical" evidence="6">
    <location>
        <begin position="30"/>
        <end position="59"/>
    </location>
</feature>
<gene>
    <name evidence="7" type="ORF">C0Z18_22115</name>
</gene>
<dbReference type="InterPro" id="IPR050189">
    <property type="entry name" value="MFS_Efflux_Transporters"/>
</dbReference>
<feature type="transmembrane region" description="Helical" evidence="6">
    <location>
        <begin position="316"/>
        <end position="335"/>
    </location>
</feature>
<dbReference type="GO" id="GO:0022857">
    <property type="term" value="F:transmembrane transporter activity"/>
    <property type="evidence" value="ECO:0007669"/>
    <property type="project" value="InterPro"/>
</dbReference>
<dbReference type="PANTHER" id="PTHR43124">
    <property type="entry name" value="PURINE EFFLUX PUMP PBUE"/>
    <property type="match status" value="1"/>
</dbReference>
<protein>
    <submittedName>
        <fullName evidence="7">MFS transporter</fullName>
    </submittedName>
</protein>
<reference evidence="7 8" key="1">
    <citation type="submission" date="2018-01" db="EMBL/GenBank/DDBJ databases">
        <title>Whole genome analyses suggest that Burkholderia sensu lato contains two further novel genera in the rhizoxinica-symbiotica group Mycetohabitans gen. nov., and Trinickia gen. nov.: implications for the evolution of diazotrophy and nodulation in the Burkholderiaceae.</title>
        <authorList>
            <person name="Estrada-de los Santos P."/>
            <person name="Palmer M."/>
            <person name="Chavez-Ramirez B."/>
            <person name="Beukes C."/>
            <person name="Steenkamp E.T."/>
            <person name="Hirsch A.M."/>
            <person name="Manyaka P."/>
            <person name="Maluk M."/>
            <person name="Lafos M."/>
            <person name="Crook M."/>
            <person name="Gross E."/>
            <person name="Simon M.F."/>
            <person name="Bueno dos Reis Junior F."/>
            <person name="Poole P.S."/>
            <person name="Venter S.N."/>
            <person name="James E.K."/>
        </authorList>
    </citation>
    <scope>NUCLEOTIDE SEQUENCE [LARGE SCALE GENOMIC DNA]</scope>
    <source>
        <strain evidence="7 8">GIMN1.004</strain>
    </source>
</reference>
<feature type="transmembrane region" description="Helical" evidence="6">
    <location>
        <begin position="120"/>
        <end position="138"/>
    </location>
</feature>
<evidence type="ECO:0000256" key="1">
    <source>
        <dbReference type="ARBA" id="ARBA00004651"/>
    </source>
</evidence>
<dbReference type="PANTHER" id="PTHR43124:SF10">
    <property type="entry name" value="PURINE EFFLUX PUMP PBUE"/>
    <property type="match status" value="1"/>
</dbReference>
<dbReference type="EMBL" id="PNYA01000022">
    <property type="protein sequence ID" value="PMS16845.1"/>
    <property type="molecule type" value="Genomic_DNA"/>
</dbReference>
<feature type="transmembrane region" description="Helical" evidence="6">
    <location>
        <begin position="253"/>
        <end position="277"/>
    </location>
</feature>
<keyword evidence="8" id="KW-1185">Reference proteome</keyword>
<dbReference type="GO" id="GO:0005886">
    <property type="term" value="C:plasma membrane"/>
    <property type="evidence" value="ECO:0007669"/>
    <property type="project" value="UniProtKB-SubCell"/>
</dbReference>
<sequence length="401" mass="40661">MKANLSSAVPVHGDSAAEADAAGQLGTLGIAALMIAHCAGMVDLVALPVWVGTLIGAYGLDPQQAGLLATLFLSGAVASSLFFSPRLNRLPARTMAAIGFGIAALAFLGVVSAGGYPAMAVLHTVAGLAVGCALSFTHGTIGRSRKPHRLFAIAGLALGLFAIAFLGATPGLIAAHGGPTLFRVFAGVMGVAAIACAFAFPSLRAERNTAVAEEPRFERAVWFGMLGVGCMALTQAMLFSFVQRIGLDRGFGLPAVTATLIALGFVNLFPAPVAGLLETRIAGSRVVQAGPVAQAVLAVIITQSLAFAPYALATSVFAAVMIFTHTFAFGMLARIDRTGRAVAATPAMLMTGAAIGPVLGGTLVKQSGYGSLGIAAVLVTIAAVLCFSRLERRPTLSGAQA</sequence>
<keyword evidence="2" id="KW-1003">Cell membrane</keyword>
<evidence type="ECO:0000256" key="5">
    <source>
        <dbReference type="ARBA" id="ARBA00023136"/>
    </source>
</evidence>
<comment type="subcellular location">
    <subcellularLocation>
        <location evidence="1">Cell membrane</location>
        <topology evidence="1">Multi-pass membrane protein</topology>
    </subcellularLocation>
</comment>
<feature type="transmembrane region" description="Helical" evidence="6">
    <location>
        <begin position="342"/>
        <end position="363"/>
    </location>
</feature>
<dbReference type="Pfam" id="PF07690">
    <property type="entry name" value="MFS_1"/>
    <property type="match status" value="1"/>
</dbReference>
<feature type="transmembrane region" description="Helical" evidence="6">
    <location>
        <begin position="150"/>
        <end position="175"/>
    </location>
</feature>
<dbReference type="Proteomes" id="UP000235616">
    <property type="component" value="Unassembled WGS sequence"/>
</dbReference>
<evidence type="ECO:0000256" key="3">
    <source>
        <dbReference type="ARBA" id="ARBA00022692"/>
    </source>
</evidence>
<dbReference type="SUPFAM" id="SSF103473">
    <property type="entry name" value="MFS general substrate transporter"/>
    <property type="match status" value="1"/>
</dbReference>
<keyword evidence="3 6" id="KW-0812">Transmembrane</keyword>
<accession>A0A2N7VI60</accession>
<dbReference type="AlphaFoldDB" id="A0A2N7VI60"/>
<organism evidence="7 8">
    <name type="scientific">Trinickia dabaoshanensis</name>
    <dbReference type="NCBI Taxonomy" id="564714"/>
    <lineage>
        <taxon>Bacteria</taxon>
        <taxon>Pseudomonadati</taxon>
        <taxon>Pseudomonadota</taxon>
        <taxon>Betaproteobacteria</taxon>
        <taxon>Burkholderiales</taxon>
        <taxon>Burkholderiaceae</taxon>
        <taxon>Trinickia</taxon>
    </lineage>
</organism>
<keyword evidence="5 6" id="KW-0472">Membrane</keyword>
<feature type="transmembrane region" description="Helical" evidence="6">
    <location>
        <begin position="65"/>
        <end position="83"/>
    </location>
</feature>
<feature type="transmembrane region" description="Helical" evidence="6">
    <location>
        <begin position="181"/>
        <end position="200"/>
    </location>
</feature>
<name>A0A2N7VI60_9BURK</name>
<evidence type="ECO:0000313" key="8">
    <source>
        <dbReference type="Proteomes" id="UP000235616"/>
    </source>
</evidence>
<feature type="transmembrane region" description="Helical" evidence="6">
    <location>
        <begin position="369"/>
        <end position="387"/>
    </location>
</feature>